<sequence length="94" mass="10000">MSWWDSMGETLGGVFDTVGNSAGDLWDAVVDSEVDRIKSSAPEENRPKQDAAQQPGGQPVPQGAIVPNHMLLYAGGGLLVVVLLLVMFSMMKGK</sequence>
<name>A0A7X4W9Y3_9GAMM</name>
<dbReference type="EMBL" id="WXWW01000078">
    <property type="protein sequence ID" value="NAW64522.1"/>
    <property type="molecule type" value="Genomic_DNA"/>
</dbReference>
<feature type="region of interest" description="Disordered" evidence="1">
    <location>
        <begin position="37"/>
        <end position="62"/>
    </location>
</feature>
<evidence type="ECO:0000256" key="2">
    <source>
        <dbReference type="SAM" id="Phobius"/>
    </source>
</evidence>
<gene>
    <name evidence="3" type="ORF">CAG72_04760</name>
</gene>
<feature type="compositionally biased region" description="Low complexity" evidence="1">
    <location>
        <begin position="50"/>
        <end position="62"/>
    </location>
</feature>
<feature type="transmembrane region" description="Helical" evidence="2">
    <location>
        <begin position="70"/>
        <end position="91"/>
    </location>
</feature>
<protein>
    <submittedName>
        <fullName evidence="3">Uncharacterized protein</fullName>
    </submittedName>
</protein>
<evidence type="ECO:0000313" key="3">
    <source>
        <dbReference type="EMBL" id="NAW64522.1"/>
    </source>
</evidence>
<organism evidence="3 4">
    <name type="scientific">Photobacterium halotolerans</name>
    <dbReference type="NCBI Taxonomy" id="265726"/>
    <lineage>
        <taxon>Bacteria</taxon>
        <taxon>Pseudomonadati</taxon>
        <taxon>Pseudomonadota</taxon>
        <taxon>Gammaproteobacteria</taxon>
        <taxon>Vibrionales</taxon>
        <taxon>Vibrionaceae</taxon>
        <taxon>Photobacterium</taxon>
    </lineage>
</organism>
<proteinExistence type="predicted"/>
<keyword evidence="2" id="KW-1133">Transmembrane helix</keyword>
<keyword evidence="2" id="KW-0812">Transmembrane</keyword>
<evidence type="ECO:0000256" key="1">
    <source>
        <dbReference type="SAM" id="MobiDB-lite"/>
    </source>
</evidence>
<dbReference type="Proteomes" id="UP000465712">
    <property type="component" value="Unassembled WGS sequence"/>
</dbReference>
<feature type="compositionally biased region" description="Basic and acidic residues" evidence="1">
    <location>
        <begin position="37"/>
        <end position="49"/>
    </location>
</feature>
<comment type="caution">
    <text evidence="3">The sequence shown here is derived from an EMBL/GenBank/DDBJ whole genome shotgun (WGS) entry which is preliminary data.</text>
</comment>
<reference evidence="3 4" key="1">
    <citation type="submission" date="2017-05" db="EMBL/GenBank/DDBJ databases">
        <title>High clonality and local adaptation shapes Vibrionaceae linages within an endangered oasis.</title>
        <authorList>
            <person name="Vazquez-Rosas-Landa M."/>
        </authorList>
    </citation>
    <scope>NUCLEOTIDE SEQUENCE [LARGE SCALE GENOMIC DNA]</scope>
    <source>
        <strain evidence="3 4">P46_P4S1P180</strain>
    </source>
</reference>
<evidence type="ECO:0000313" key="4">
    <source>
        <dbReference type="Proteomes" id="UP000465712"/>
    </source>
</evidence>
<dbReference type="RefSeq" id="WP_161443269.1">
    <property type="nucleotide sequence ID" value="NZ_WXWV01000215.1"/>
</dbReference>
<dbReference type="AlphaFoldDB" id="A0A7X4W9Y3"/>
<accession>A0A7X4W9Y3</accession>
<keyword evidence="2" id="KW-0472">Membrane</keyword>